<dbReference type="Proteomes" id="UP000772434">
    <property type="component" value="Unassembled WGS sequence"/>
</dbReference>
<organism evidence="1 2">
    <name type="scientific">Rhodocollybia butyracea</name>
    <dbReference type="NCBI Taxonomy" id="206335"/>
    <lineage>
        <taxon>Eukaryota</taxon>
        <taxon>Fungi</taxon>
        <taxon>Dikarya</taxon>
        <taxon>Basidiomycota</taxon>
        <taxon>Agaricomycotina</taxon>
        <taxon>Agaricomycetes</taxon>
        <taxon>Agaricomycetidae</taxon>
        <taxon>Agaricales</taxon>
        <taxon>Marasmiineae</taxon>
        <taxon>Omphalotaceae</taxon>
        <taxon>Rhodocollybia</taxon>
    </lineage>
</organism>
<evidence type="ECO:0000313" key="1">
    <source>
        <dbReference type="EMBL" id="KAF9078621.1"/>
    </source>
</evidence>
<comment type="caution">
    <text evidence="1">The sequence shown here is derived from an EMBL/GenBank/DDBJ whole genome shotgun (WGS) entry which is preliminary data.</text>
</comment>
<dbReference type="AlphaFoldDB" id="A0A9P5Q5R7"/>
<proteinExistence type="predicted"/>
<keyword evidence="2" id="KW-1185">Reference proteome</keyword>
<dbReference type="EMBL" id="JADNRY010000001">
    <property type="protein sequence ID" value="KAF9078621.1"/>
    <property type="molecule type" value="Genomic_DNA"/>
</dbReference>
<name>A0A9P5Q5R7_9AGAR</name>
<reference evidence="1" key="1">
    <citation type="submission" date="2020-11" db="EMBL/GenBank/DDBJ databases">
        <authorList>
            <consortium name="DOE Joint Genome Institute"/>
            <person name="Ahrendt S."/>
            <person name="Riley R."/>
            <person name="Andreopoulos W."/>
            <person name="Labutti K."/>
            <person name="Pangilinan J."/>
            <person name="Ruiz-Duenas F.J."/>
            <person name="Barrasa J.M."/>
            <person name="Sanchez-Garcia M."/>
            <person name="Camarero S."/>
            <person name="Miyauchi S."/>
            <person name="Serrano A."/>
            <person name="Linde D."/>
            <person name="Babiker R."/>
            <person name="Drula E."/>
            <person name="Ayuso-Fernandez I."/>
            <person name="Pacheco R."/>
            <person name="Padilla G."/>
            <person name="Ferreira P."/>
            <person name="Barriuso J."/>
            <person name="Kellner H."/>
            <person name="Castanera R."/>
            <person name="Alfaro M."/>
            <person name="Ramirez L."/>
            <person name="Pisabarro A.G."/>
            <person name="Kuo A."/>
            <person name="Tritt A."/>
            <person name="Lipzen A."/>
            <person name="He G."/>
            <person name="Yan M."/>
            <person name="Ng V."/>
            <person name="Cullen D."/>
            <person name="Martin F."/>
            <person name="Rosso M.-N."/>
            <person name="Henrissat B."/>
            <person name="Hibbett D."/>
            <person name="Martinez A.T."/>
            <person name="Grigoriev I.V."/>
        </authorList>
    </citation>
    <scope>NUCLEOTIDE SEQUENCE</scope>
    <source>
        <strain evidence="1">AH 40177</strain>
    </source>
</reference>
<evidence type="ECO:0000313" key="2">
    <source>
        <dbReference type="Proteomes" id="UP000772434"/>
    </source>
</evidence>
<sequence length="159" mass="18340">MEVLYIVRLQFCHLVSDLQDRGRVDDRRRVERIQREGVQWCVAEKTKNNKDIRTVEVLVRPRFCHLVSDLLSAGGTHLIAYGTGGALGGRVKKIQKDSKKQGQWCVAERGKNNKDIRTVEVLHIGRPRFQCYPREMGVWMQISTYRIGDASKGFKDRRG</sequence>
<accession>A0A9P5Q5R7</accession>
<protein>
    <submittedName>
        <fullName evidence="1">Uncharacterized protein</fullName>
    </submittedName>
</protein>
<gene>
    <name evidence="1" type="ORF">BDP27DRAFT_1356445</name>
</gene>